<evidence type="ECO:0000313" key="3">
    <source>
        <dbReference type="Proteomes" id="UP000812966"/>
    </source>
</evidence>
<dbReference type="EMBL" id="JABELV010000133">
    <property type="protein sequence ID" value="KAG7529860.1"/>
    <property type="molecule type" value="Genomic_DNA"/>
</dbReference>
<evidence type="ECO:0000256" key="1">
    <source>
        <dbReference type="SAM" id="Phobius"/>
    </source>
</evidence>
<keyword evidence="1" id="KW-1133">Transmembrane helix</keyword>
<protein>
    <submittedName>
        <fullName evidence="2">Uncharacterized protein</fullName>
    </submittedName>
</protein>
<accession>A0A8K0JJ75</accession>
<evidence type="ECO:0000313" key="2">
    <source>
        <dbReference type="EMBL" id="KAG7529860.1"/>
    </source>
</evidence>
<gene>
    <name evidence="2" type="ORF">FFLO_05350</name>
</gene>
<sequence>MQLTDDRPTRVNRYSAPPFFPVPALLLVLIPFQLFVHFSSHSIAAYVKDTVEGLLGKGFVAASFKFLLGAVSTSCPSSTAFRRLYNLPDSTLFIEARSGSLVHAIPMHQVSLPSGCWCQVRRDHPLVRVCGDTTVQSASEDSGEGEIQGSLMRETLLYRACGRTRDVEIRMIRDGRDDSPAGDRDSCSAS</sequence>
<keyword evidence="3" id="KW-1185">Reference proteome</keyword>
<keyword evidence="1" id="KW-0812">Transmembrane</keyword>
<organism evidence="2 3">
    <name type="scientific">Filobasidium floriforme</name>
    <dbReference type="NCBI Taxonomy" id="5210"/>
    <lineage>
        <taxon>Eukaryota</taxon>
        <taxon>Fungi</taxon>
        <taxon>Dikarya</taxon>
        <taxon>Basidiomycota</taxon>
        <taxon>Agaricomycotina</taxon>
        <taxon>Tremellomycetes</taxon>
        <taxon>Filobasidiales</taxon>
        <taxon>Filobasidiaceae</taxon>
        <taxon>Filobasidium</taxon>
    </lineage>
</organism>
<name>A0A8K0JJ75_9TREE</name>
<feature type="transmembrane region" description="Helical" evidence="1">
    <location>
        <begin position="20"/>
        <end position="38"/>
    </location>
</feature>
<dbReference type="AlphaFoldDB" id="A0A8K0JJ75"/>
<comment type="caution">
    <text evidence="2">The sequence shown here is derived from an EMBL/GenBank/DDBJ whole genome shotgun (WGS) entry which is preliminary data.</text>
</comment>
<proteinExistence type="predicted"/>
<reference evidence="2" key="1">
    <citation type="submission" date="2020-04" db="EMBL/GenBank/DDBJ databases">
        <title>Analysis of mating type loci in Filobasidium floriforme.</title>
        <authorList>
            <person name="Nowrousian M."/>
        </authorList>
    </citation>
    <scope>NUCLEOTIDE SEQUENCE</scope>
    <source>
        <strain evidence="2">CBS 6242</strain>
    </source>
</reference>
<keyword evidence="1" id="KW-0472">Membrane</keyword>
<dbReference type="Proteomes" id="UP000812966">
    <property type="component" value="Unassembled WGS sequence"/>
</dbReference>